<dbReference type="InterPro" id="IPR003265">
    <property type="entry name" value="HhH-GPD_domain"/>
</dbReference>
<protein>
    <recommendedName>
        <fullName evidence="3">DNA-3-methyladenine glycosylase II</fullName>
        <ecNumber evidence="3">3.2.2.21</ecNumber>
    </recommendedName>
</protein>
<dbReference type="InterPro" id="IPR023170">
    <property type="entry name" value="HhH_base_excis_C"/>
</dbReference>
<dbReference type="GO" id="GO:0008168">
    <property type="term" value="F:methyltransferase activity"/>
    <property type="evidence" value="ECO:0007669"/>
    <property type="project" value="UniProtKB-KW"/>
</dbReference>
<evidence type="ECO:0000259" key="14">
    <source>
        <dbReference type="PROSITE" id="PS01124"/>
    </source>
</evidence>
<keyword evidence="13" id="KW-0234">DNA repair</keyword>
<dbReference type="Proteomes" id="UP000320048">
    <property type="component" value="Unassembled WGS sequence"/>
</dbReference>
<keyword evidence="6" id="KW-0479">Metal-binding</keyword>
<dbReference type="Pfam" id="PF12833">
    <property type="entry name" value="HTH_18"/>
    <property type="match status" value="1"/>
</dbReference>
<dbReference type="InterPro" id="IPR009057">
    <property type="entry name" value="Homeodomain-like_sf"/>
</dbReference>
<name>A0A537JAD7_9BACT</name>
<dbReference type="SUPFAM" id="SSF57884">
    <property type="entry name" value="Ada DNA repair protein, N-terminal domain (N-Ada 10)"/>
    <property type="match status" value="1"/>
</dbReference>
<dbReference type="PROSITE" id="PS00041">
    <property type="entry name" value="HTH_ARAC_FAMILY_1"/>
    <property type="match status" value="1"/>
</dbReference>
<evidence type="ECO:0000256" key="10">
    <source>
        <dbReference type="ARBA" id="ARBA00023125"/>
    </source>
</evidence>
<dbReference type="SMART" id="SM00342">
    <property type="entry name" value="HTH_ARAC"/>
    <property type="match status" value="1"/>
</dbReference>
<keyword evidence="8" id="KW-0862">Zinc</keyword>
<keyword evidence="10" id="KW-0238">DNA-binding</keyword>
<dbReference type="GO" id="GO:0043565">
    <property type="term" value="F:sequence-specific DNA binding"/>
    <property type="evidence" value="ECO:0007669"/>
    <property type="project" value="InterPro"/>
</dbReference>
<comment type="cofactor">
    <cofactor evidence="2">
        <name>Zn(2+)</name>
        <dbReference type="ChEBI" id="CHEBI:29105"/>
    </cofactor>
</comment>
<organism evidence="15 16">
    <name type="scientific">Candidatus Segetimicrobium genomatis</name>
    <dbReference type="NCBI Taxonomy" id="2569760"/>
    <lineage>
        <taxon>Bacteria</taxon>
        <taxon>Bacillati</taxon>
        <taxon>Candidatus Sysuimicrobiota</taxon>
        <taxon>Candidatus Sysuimicrobiia</taxon>
        <taxon>Candidatus Sysuimicrobiales</taxon>
        <taxon>Candidatus Segetimicrobiaceae</taxon>
        <taxon>Candidatus Segetimicrobium</taxon>
    </lineage>
</organism>
<reference evidence="15 16" key="1">
    <citation type="journal article" date="2019" name="Nat. Microbiol.">
        <title>Mediterranean grassland soil C-N compound turnover is dependent on rainfall and depth, and is mediated by genomically divergent microorganisms.</title>
        <authorList>
            <person name="Diamond S."/>
            <person name="Andeer P.F."/>
            <person name="Li Z."/>
            <person name="Crits-Christoph A."/>
            <person name="Burstein D."/>
            <person name="Anantharaman K."/>
            <person name="Lane K.R."/>
            <person name="Thomas B.C."/>
            <person name="Pan C."/>
            <person name="Northen T.R."/>
            <person name="Banfield J.F."/>
        </authorList>
    </citation>
    <scope>NUCLEOTIDE SEQUENCE [LARGE SCALE GENOMIC DNA]</scope>
    <source>
        <strain evidence="15">NP_7</strain>
    </source>
</reference>
<dbReference type="SMART" id="SM00478">
    <property type="entry name" value="ENDO3c"/>
    <property type="match status" value="1"/>
</dbReference>
<dbReference type="EC" id="3.2.2.21" evidence="3"/>
<dbReference type="Pfam" id="PF06029">
    <property type="entry name" value="AlkA_N"/>
    <property type="match status" value="1"/>
</dbReference>
<keyword evidence="12" id="KW-0804">Transcription</keyword>
<evidence type="ECO:0000256" key="5">
    <source>
        <dbReference type="ARBA" id="ARBA00022679"/>
    </source>
</evidence>
<dbReference type="GO" id="GO:0006307">
    <property type="term" value="P:DNA alkylation repair"/>
    <property type="evidence" value="ECO:0007669"/>
    <property type="project" value="TreeGrafter"/>
</dbReference>
<keyword evidence="11" id="KW-0010">Activator</keyword>
<dbReference type="SUPFAM" id="SSF46689">
    <property type="entry name" value="Homeodomain-like"/>
    <property type="match status" value="2"/>
</dbReference>
<keyword evidence="9" id="KW-0805">Transcription regulation</keyword>
<keyword evidence="4" id="KW-0489">Methyltransferase</keyword>
<dbReference type="Gene3D" id="1.10.10.60">
    <property type="entry name" value="Homeodomain-like"/>
    <property type="match status" value="2"/>
</dbReference>
<dbReference type="InterPro" id="IPR004026">
    <property type="entry name" value="Ada_DNA_repair_Zn-bd"/>
</dbReference>
<dbReference type="AlphaFoldDB" id="A0A537JAD7"/>
<dbReference type="SUPFAM" id="SSF55945">
    <property type="entry name" value="TATA-box binding protein-like"/>
    <property type="match status" value="1"/>
</dbReference>
<evidence type="ECO:0000256" key="4">
    <source>
        <dbReference type="ARBA" id="ARBA00022603"/>
    </source>
</evidence>
<evidence type="ECO:0000313" key="16">
    <source>
        <dbReference type="Proteomes" id="UP000320048"/>
    </source>
</evidence>
<dbReference type="InterPro" id="IPR037046">
    <property type="entry name" value="AlkA_N_sf"/>
</dbReference>
<dbReference type="GO" id="GO:0005737">
    <property type="term" value="C:cytoplasm"/>
    <property type="evidence" value="ECO:0007669"/>
    <property type="project" value="TreeGrafter"/>
</dbReference>
<dbReference type="SMART" id="SM01009">
    <property type="entry name" value="AlkA_N"/>
    <property type="match status" value="1"/>
</dbReference>
<evidence type="ECO:0000256" key="1">
    <source>
        <dbReference type="ARBA" id="ARBA00000086"/>
    </source>
</evidence>
<evidence type="ECO:0000256" key="7">
    <source>
        <dbReference type="ARBA" id="ARBA00022763"/>
    </source>
</evidence>
<dbReference type="InterPro" id="IPR051912">
    <property type="entry name" value="Alkylbase_DNA_Glycosylase/TA"/>
</dbReference>
<dbReference type="GO" id="GO:0008270">
    <property type="term" value="F:zinc ion binding"/>
    <property type="evidence" value="ECO:0007669"/>
    <property type="project" value="InterPro"/>
</dbReference>
<evidence type="ECO:0000256" key="2">
    <source>
        <dbReference type="ARBA" id="ARBA00001947"/>
    </source>
</evidence>
<proteinExistence type="predicted"/>
<dbReference type="InterPro" id="IPR011257">
    <property type="entry name" value="DNA_glycosylase"/>
</dbReference>
<dbReference type="GO" id="GO:0043916">
    <property type="term" value="F:DNA-7-methylguanine glycosylase activity"/>
    <property type="evidence" value="ECO:0007669"/>
    <property type="project" value="TreeGrafter"/>
</dbReference>
<dbReference type="PROSITE" id="PS01124">
    <property type="entry name" value="HTH_ARAC_FAMILY_2"/>
    <property type="match status" value="1"/>
</dbReference>
<sequence length="491" mass="53259">MRLESETCYRAIRSRDPRFDGRFFVGVSSTGIYCRPVCTVKMPRRENCTFFSSAAAAESRGYRPCLRCRPELAPGNASIDARHRIASAAASLIEDGNLSESGIDGIADRLGVTARHLRRVFRSEFGVAPIAFAQTQRLLMAKRLLTDTALPITEVAYAAGFGSLSRFEALFKERYRLSPNQLRRTPTPSALSDSLIFELSFRPPYDWGSLIGFLGARSIRAVEEVEALSFRRIVRIVQNDRVHTGWVEVTLPQRKPVVRVVASASLAKVLPALLSRVKHLMDLSCNPAEIGETLGPLAAAKPGLRVPGAFDGFEIAVRAVLGQQVSVAAARTLAGRFAAAFGSPVDSPFAGLSTAFPGSERIAELEVADISQLGVLPSRARTIIELAKVLARGELRLSPSADVTSTLKRLRSIPGIGEWTAQYIAMRALAWPDAFPHTDLGVMKALGEKSSKRVLAVAEGWRPWRAYAVMHLWAAEGVGGLSAGRSYGSVA</sequence>
<dbReference type="InterPro" id="IPR018062">
    <property type="entry name" value="HTH_AraC-typ_CS"/>
</dbReference>
<dbReference type="GO" id="GO:0032993">
    <property type="term" value="C:protein-DNA complex"/>
    <property type="evidence" value="ECO:0007669"/>
    <property type="project" value="TreeGrafter"/>
</dbReference>
<evidence type="ECO:0000256" key="13">
    <source>
        <dbReference type="ARBA" id="ARBA00023204"/>
    </source>
</evidence>
<evidence type="ECO:0000256" key="9">
    <source>
        <dbReference type="ARBA" id="ARBA00023015"/>
    </source>
</evidence>
<keyword evidence="5" id="KW-0808">Transferase</keyword>
<dbReference type="GO" id="GO:0003700">
    <property type="term" value="F:DNA-binding transcription factor activity"/>
    <property type="evidence" value="ECO:0007669"/>
    <property type="project" value="InterPro"/>
</dbReference>
<dbReference type="FunFam" id="3.40.10.10:FF:000001">
    <property type="entry name" value="DNA-3-methyladenine glycosylase 2"/>
    <property type="match status" value="1"/>
</dbReference>
<feature type="domain" description="HTH araC/xylS-type" evidence="14">
    <location>
        <begin position="87"/>
        <end position="185"/>
    </location>
</feature>
<dbReference type="Gene3D" id="3.30.310.20">
    <property type="entry name" value="DNA-3-methyladenine glycosylase AlkA, N-terminal domain"/>
    <property type="match status" value="1"/>
</dbReference>
<evidence type="ECO:0000313" key="15">
    <source>
        <dbReference type="EMBL" id="TMI80514.1"/>
    </source>
</evidence>
<evidence type="ECO:0000256" key="12">
    <source>
        <dbReference type="ARBA" id="ARBA00023163"/>
    </source>
</evidence>
<dbReference type="GO" id="GO:0008725">
    <property type="term" value="F:DNA-3-methyladenine glycosylase activity"/>
    <property type="evidence" value="ECO:0007669"/>
    <property type="project" value="TreeGrafter"/>
</dbReference>
<dbReference type="Gene3D" id="3.40.10.10">
    <property type="entry name" value="DNA Methylphosphotriester Repair Domain"/>
    <property type="match status" value="1"/>
</dbReference>
<dbReference type="Gene3D" id="1.10.1670.10">
    <property type="entry name" value="Helix-hairpin-Helix base-excision DNA repair enzymes (C-terminal)"/>
    <property type="match status" value="1"/>
</dbReference>
<dbReference type="PANTHER" id="PTHR43003:SF13">
    <property type="entry name" value="DNA-3-METHYLADENINE GLYCOSYLASE 2"/>
    <property type="match status" value="1"/>
</dbReference>
<dbReference type="Pfam" id="PF02805">
    <property type="entry name" value="Ada_Zn_binding"/>
    <property type="match status" value="1"/>
</dbReference>
<gene>
    <name evidence="15" type="ORF">E6H04_08500</name>
</gene>
<evidence type="ECO:0000256" key="11">
    <source>
        <dbReference type="ARBA" id="ARBA00023159"/>
    </source>
</evidence>
<dbReference type="InterPro" id="IPR035451">
    <property type="entry name" value="Ada-like_dom_sf"/>
</dbReference>
<evidence type="ECO:0000256" key="3">
    <source>
        <dbReference type="ARBA" id="ARBA00012000"/>
    </source>
</evidence>
<dbReference type="GO" id="GO:0032259">
    <property type="term" value="P:methylation"/>
    <property type="evidence" value="ECO:0007669"/>
    <property type="project" value="UniProtKB-KW"/>
</dbReference>
<evidence type="ECO:0000256" key="6">
    <source>
        <dbReference type="ARBA" id="ARBA00022723"/>
    </source>
</evidence>
<dbReference type="GO" id="GO:0006285">
    <property type="term" value="P:base-excision repair, AP site formation"/>
    <property type="evidence" value="ECO:0007669"/>
    <property type="project" value="TreeGrafter"/>
</dbReference>
<comment type="caution">
    <text evidence="15">The sequence shown here is derived from an EMBL/GenBank/DDBJ whole genome shotgun (WGS) entry which is preliminary data.</text>
</comment>
<comment type="catalytic activity">
    <reaction evidence="1">
        <text>Hydrolysis of alkylated DNA, releasing 3-methyladenine, 3-methylguanine, 7-methylguanine and 7-methyladenine.</text>
        <dbReference type="EC" id="3.2.2.21"/>
    </reaction>
</comment>
<dbReference type="InterPro" id="IPR010316">
    <property type="entry name" value="AlkA_N"/>
</dbReference>
<dbReference type="InterPro" id="IPR018060">
    <property type="entry name" value="HTH_AraC"/>
</dbReference>
<dbReference type="PANTHER" id="PTHR43003">
    <property type="entry name" value="DNA-3-METHYLADENINE GLYCOSYLASE"/>
    <property type="match status" value="1"/>
</dbReference>
<dbReference type="GO" id="GO:0032131">
    <property type="term" value="F:alkylated DNA binding"/>
    <property type="evidence" value="ECO:0007669"/>
    <property type="project" value="TreeGrafter"/>
</dbReference>
<accession>A0A537JAD7</accession>
<evidence type="ECO:0000256" key="8">
    <source>
        <dbReference type="ARBA" id="ARBA00022833"/>
    </source>
</evidence>
<keyword evidence="7" id="KW-0227">DNA damage</keyword>
<dbReference type="SUPFAM" id="SSF48150">
    <property type="entry name" value="DNA-glycosylase"/>
    <property type="match status" value="1"/>
</dbReference>
<dbReference type="EMBL" id="VBAO01000216">
    <property type="protein sequence ID" value="TMI80514.1"/>
    <property type="molecule type" value="Genomic_DNA"/>
</dbReference>
<dbReference type="Pfam" id="PF00730">
    <property type="entry name" value="HhH-GPD"/>
    <property type="match status" value="1"/>
</dbReference>
<dbReference type="CDD" id="cd00056">
    <property type="entry name" value="ENDO3c"/>
    <property type="match status" value="1"/>
</dbReference>
<dbReference type="Gene3D" id="1.10.340.30">
    <property type="entry name" value="Hypothetical protein, domain 2"/>
    <property type="match status" value="1"/>
</dbReference>